<keyword evidence="2" id="KW-0732">Signal</keyword>
<dbReference type="KEGG" id="mno:Mnod_2401"/>
<dbReference type="Proteomes" id="UP000008207">
    <property type="component" value="Chromosome"/>
</dbReference>
<feature type="region of interest" description="Disordered" evidence="1">
    <location>
        <begin position="98"/>
        <end position="118"/>
    </location>
</feature>
<sequence>MCFRSICMVAAVATMVILPAAAQAQSRPDGVTYATKYSCLPQDATGKPLDNPNVPFICGQVDAFRSDCEMQMKLGNTAAMASHCFGWEPRHVRGGMPAVAQETAPGRTAPRRAYTSGR</sequence>
<keyword evidence="4" id="KW-1185">Reference proteome</keyword>
<evidence type="ECO:0000256" key="2">
    <source>
        <dbReference type="SAM" id="SignalP"/>
    </source>
</evidence>
<protein>
    <recommendedName>
        <fullName evidence="5">Kazal-like domain-containing protein</fullName>
    </recommendedName>
</protein>
<evidence type="ECO:0000313" key="4">
    <source>
        <dbReference type="Proteomes" id="UP000008207"/>
    </source>
</evidence>
<organism evidence="3 4">
    <name type="scientific">Methylobacterium nodulans (strain LMG 21967 / CNCM I-2342 / ORS 2060)</name>
    <dbReference type="NCBI Taxonomy" id="460265"/>
    <lineage>
        <taxon>Bacteria</taxon>
        <taxon>Pseudomonadati</taxon>
        <taxon>Pseudomonadota</taxon>
        <taxon>Alphaproteobacteria</taxon>
        <taxon>Hyphomicrobiales</taxon>
        <taxon>Methylobacteriaceae</taxon>
        <taxon>Methylobacterium</taxon>
    </lineage>
</organism>
<proteinExistence type="predicted"/>
<evidence type="ECO:0008006" key="5">
    <source>
        <dbReference type="Google" id="ProtNLM"/>
    </source>
</evidence>
<accession>B8IBF8</accession>
<gene>
    <name evidence="3" type="ordered locus">Mnod_2401</name>
</gene>
<dbReference type="AlphaFoldDB" id="B8IBF8"/>
<reference evidence="3 4" key="1">
    <citation type="submission" date="2009-01" db="EMBL/GenBank/DDBJ databases">
        <title>Complete sequence of chromosome of Methylobacterium nodulans ORS 2060.</title>
        <authorList>
            <consortium name="US DOE Joint Genome Institute"/>
            <person name="Lucas S."/>
            <person name="Copeland A."/>
            <person name="Lapidus A."/>
            <person name="Glavina del Rio T."/>
            <person name="Dalin E."/>
            <person name="Tice H."/>
            <person name="Bruce D."/>
            <person name="Goodwin L."/>
            <person name="Pitluck S."/>
            <person name="Sims D."/>
            <person name="Brettin T."/>
            <person name="Detter J.C."/>
            <person name="Han C."/>
            <person name="Larimer F."/>
            <person name="Land M."/>
            <person name="Hauser L."/>
            <person name="Kyrpides N."/>
            <person name="Ivanova N."/>
            <person name="Marx C.J."/>
            <person name="Richardson P."/>
        </authorList>
    </citation>
    <scope>NUCLEOTIDE SEQUENCE [LARGE SCALE GENOMIC DNA]</scope>
    <source>
        <strain evidence="4">LMG 21967 / CNCM I-2342 / ORS 2060</strain>
    </source>
</reference>
<dbReference type="EMBL" id="CP001349">
    <property type="protein sequence ID" value="ACL57373.1"/>
    <property type="molecule type" value="Genomic_DNA"/>
</dbReference>
<name>B8IBF8_METNO</name>
<dbReference type="HOGENOM" id="CLU_2070347_0_0_5"/>
<evidence type="ECO:0000313" key="3">
    <source>
        <dbReference type="EMBL" id="ACL57373.1"/>
    </source>
</evidence>
<feature type="signal peptide" evidence="2">
    <location>
        <begin position="1"/>
        <end position="24"/>
    </location>
</feature>
<feature type="chain" id="PRO_5002871710" description="Kazal-like domain-containing protein" evidence="2">
    <location>
        <begin position="25"/>
        <end position="118"/>
    </location>
</feature>
<evidence type="ECO:0000256" key="1">
    <source>
        <dbReference type="SAM" id="MobiDB-lite"/>
    </source>
</evidence>